<feature type="region of interest" description="Disordered" evidence="1">
    <location>
        <begin position="1"/>
        <end position="94"/>
    </location>
</feature>
<gene>
    <name evidence="2" type="ORF">GN958_ATG05213</name>
</gene>
<dbReference type="Proteomes" id="UP000704712">
    <property type="component" value="Unassembled WGS sequence"/>
</dbReference>
<evidence type="ECO:0000313" key="3">
    <source>
        <dbReference type="Proteomes" id="UP000704712"/>
    </source>
</evidence>
<name>A0A8S9UWW3_PHYIN</name>
<evidence type="ECO:0000313" key="2">
    <source>
        <dbReference type="EMBL" id="KAF4145586.1"/>
    </source>
</evidence>
<feature type="compositionally biased region" description="Polar residues" evidence="1">
    <location>
        <begin position="65"/>
        <end position="85"/>
    </location>
</feature>
<dbReference type="EMBL" id="JAACNO010000719">
    <property type="protein sequence ID" value="KAF4145586.1"/>
    <property type="molecule type" value="Genomic_DNA"/>
</dbReference>
<evidence type="ECO:0000256" key="1">
    <source>
        <dbReference type="SAM" id="MobiDB-lite"/>
    </source>
</evidence>
<reference evidence="2" key="1">
    <citation type="submission" date="2020-03" db="EMBL/GenBank/DDBJ databases">
        <title>Hybrid Assembly of Korean Phytophthora infestans isolates.</title>
        <authorList>
            <person name="Prokchorchik M."/>
            <person name="Lee Y."/>
            <person name="Seo J."/>
            <person name="Cho J.-H."/>
            <person name="Park Y.-E."/>
            <person name="Jang D.-C."/>
            <person name="Im J.-S."/>
            <person name="Choi J.-G."/>
            <person name="Park H.-J."/>
            <person name="Lee G.-B."/>
            <person name="Lee Y.-G."/>
            <person name="Hong S.-Y."/>
            <person name="Cho K."/>
            <person name="Sohn K.H."/>
        </authorList>
    </citation>
    <scope>NUCLEOTIDE SEQUENCE</scope>
    <source>
        <strain evidence="2">KR_2_A2</strain>
    </source>
</reference>
<feature type="compositionally biased region" description="Polar residues" evidence="1">
    <location>
        <begin position="15"/>
        <end position="26"/>
    </location>
</feature>
<accession>A0A8S9UWW3</accession>
<organism evidence="2 3">
    <name type="scientific">Phytophthora infestans</name>
    <name type="common">Potato late blight agent</name>
    <name type="synonym">Botrytis infestans</name>
    <dbReference type="NCBI Taxonomy" id="4787"/>
    <lineage>
        <taxon>Eukaryota</taxon>
        <taxon>Sar</taxon>
        <taxon>Stramenopiles</taxon>
        <taxon>Oomycota</taxon>
        <taxon>Peronosporomycetes</taxon>
        <taxon>Peronosporales</taxon>
        <taxon>Peronosporaceae</taxon>
        <taxon>Phytophthora</taxon>
    </lineage>
</organism>
<proteinExistence type="predicted"/>
<protein>
    <submittedName>
        <fullName evidence="2">Uncharacterized protein</fullName>
    </submittedName>
</protein>
<comment type="caution">
    <text evidence="2">The sequence shown here is derived from an EMBL/GenBank/DDBJ whole genome shotgun (WGS) entry which is preliminary data.</text>
</comment>
<dbReference type="AlphaFoldDB" id="A0A8S9UWW3"/>
<sequence>MARTKKTAALMLAMQQKTEGPSSSDGDTGVVPAAPATDRLSDEHLTGKHAGSSCEDEEEYAHVYSSGSKESSPNENDGSGTLTSARSRKRANGG</sequence>